<sequence>MLKKLIRREQIMLMCLCYGISCHEIKKLMENGKTTTEDIQRECNAGLGCGCCLDALVSMVESEVSKKGEISMSSSHAIAEPSSSLTRCL</sequence>
<dbReference type="Pfam" id="PF04324">
    <property type="entry name" value="Fer2_BFD"/>
    <property type="match status" value="1"/>
</dbReference>
<evidence type="ECO:0000259" key="2">
    <source>
        <dbReference type="Pfam" id="PF04324"/>
    </source>
</evidence>
<feature type="compositionally biased region" description="Low complexity" evidence="1">
    <location>
        <begin position="71"/>
        <end position="89"/>
    </location>
</feature>
<reference evidence="3 4" key="1">
    <citation type="submission" date="2019-10" db="EMBL/GenBank/DDBJ databases">
        <title>New genus of Silvanigrellaceae.</title>
        <authorList>
            <person name="Pitt A."/>
            <person name="Hahn M.W."/>
        </authorList>
    </citation>
    <scope>NUCLEOTIDE SEQUENCE [LARGE SCALE GENOMIC DNA]</scope>
    <source>
        <strain evidence="3 4">33A1-SZDP</strain>
    </source>
</reference>
<feature type="domain" description="BFD-like [2Fe-2S]-binding" evidence="2">
    <location>
        <begin position="14"/>
        <end position="60"/>
    </location>
</feature>
<comment type="caution">
    <text evidence="3">The sequence shown here is derived from an EMBL/GenBank/DDBJ whole genome shotgun (WGS) entry which is preliminary data.</text>
</comment>
<keyword evidence="4" id="KW-1185">Reference proteome</keyword>
<proteinExistence type="predicted"/>
<dbReference type="InterPro" id="IPR007419">
    <property type="entry name" value="BFD-like_2Fe2S-bd_dom"/>
</dbReference>
<dbReference type="Gene3D" id="1.10.10.1100">
    <property type="entry name" value="BFD-like [2Fe-2S]-binding domain"/>
    <property type="match status" value="1"/>
</dbReference>
<gene>
    <name evidence="3" type="ORF">GCL57_02140</name>
</gene>
<feature type="region of interest" description="Disordered" evidence="1">
    <location>
        <begin position="70"/>
        <end position="89"/>
    </location>
</feature>
<dbReference type="AlphaFoldDB" id="A0A833JHS2"/>
<dbReference type="InterPro" id="IPR041854">
    <property type="entry name" value="BFD-like_2Fe2S-bd_dom_sf"/>
</dbReference>
<dbReference type="Proteomes" id="UP000442694">
    <property type="component" value="Unassembled WGS sequence"/>
</dbReference>
<evidence type="ECO:0000313" key="4">
    <source>
        <dbReference type="Proteomes" id="UP000442694"/>
    </source>
</evidence>
<evidence type="ECO:0000313" key="3">
    <source>
        <dbReference type="EMBL" id="KAB8033527.1"/>
    </source>
</evidence>
<accession>A0A833JHS2</accession>
<dbReference type="EMBL" id="WFLN01000004">
    <property type="protein sequence ID" value="KAB8033527.1"/>
    <property type="molecule type" value="Genomic_DNA"/>
</dbReference>
<name>A0A833JHS2_9BACT</name>
<evidence type="ECO:0000256" key="1">
    <source>
        <dbReference type="SAM" id="MobiDB-lite"/>
    </source>
</evidence>
<protein>
    <recommendedName>
        <fullName evidence="2">BFD-like [2Fe-2S]-binding domain-containing protein</fullName>
    </recommendedName>
</protein>
<organism evidence="3 4">
    <name type="scientific">Fluviispira multicolorata</name>
    <dbReference type="NCBI Taxonomy" id="2654512"/>
    <lineage>
        <taxon>Bacteria</taxon>
        <taxon>Pseudomonadati</taxon>
        <taxon>Bdellovibrionota</taxon>
        <taxon>Oligoflexia</taxon>
        <taxon>Silvanigrellales</taxon>
        <taxon>Silvanigrellaceae</taxon>
        <taxon>Fluviispira</taxon>
    </lineage>
</organism>